<dbReference type="Pfam" id="PF01177">
    <property type="entry name" value="Asp_Glu_race"/>
    <property type="match status" value="1"/>
</dbReference>
<proteinExistence type="predicted"/>
<protein>
    <submittedName>
        <fullName evidence="2">Uncharacterized protein</fullName>
    </submittedName>
</protein>
<dbReference type="EMBL" id="MHCH01000022">
    <property type="protein sequence ID" value="OGY17520.1"/>
    <property type="molecule type" value="Genomic_DNA"/>
</dbReference>
<dbReference type="STRING" id="1797589.A2784_05160"/>
<sequence>MTIGVFDSGKGGRLIADKISHALPQAKIIFKSDPEYFPYGNKSPRIILDRLVHFTQAFIAENCSLIVIACNSATTNAIKQLRTKFPRLSLVGIEPPIKPITQLTKTGKIAIMGTSATIATVRKDASLHAIACPGLAEAIEANHHPRPATAALLHQFLDQPIAAGVDVVGLACTHYPYLLDQMRSLYPQVQFYDPTPAVVARVVKLAHDSVAQI</sequence>
<dbReference type="GO" id="GO:0047661">
    <property type="term" value="F:amino-acid racemase activity"/>
    <property type="evidence" value="ECO:0007669"/>
    <property type="project" value="InterPro"/>
</dbReference>
<dbReference type="Proteomes" id="UP000177324">
    <property type="component" value="Unassembled WGS sequence"/>
</dbReference>
<dbReference type="InterPro" id="IPR018187">
    <property type="entry name" value="Asp/Glu_racemase_AS_1"/>
</dbReference>
<dbReference type="InterPro" id="IPR001920">
    <property type="entry name" value="Asp/Glu_race"/>
</dbReference>
<dbReference type="AlphaFoldDB" id="A0A1G1VQ62"/>
<dbReference type="PROSITE" id="PS00923">
    <property type="entry name" value="ASP_GLU_RACEMASE_1"/>
    <property type="match status" value="1"/>
</dbReference>
<dbReference type="Gene3D" id="3.40.50.1860">
    <property type="match status" value="2"/>
</dbReference>
<evidence type="ECO:0000256" key="1">
    <source>
        <dbReference type="ARBA" id="ARBA00023235"/>
    </source>
</evidence>
<dbReference type="SUPFAM" id="SSF53681">
    <property type="entry name" value="Aspartate/glutamate racemase"/>
    <property type="match status" value="2"/>
</dbReference>
<evidence type="ECO:0000313" key="3">
    <source>
        <dbReference type="Proteomes" id="UP000177324"/>
    </source>
</evidence>
<dbReference type="PANTHER" id="PTHR21198">
    <property type="entry name" value="GLUTAMATE RACEMASE"/>
    <property type="match status" value="1"/>
</dbReference>
<keyword evidence="1" id="KW-0413">Isomerase</keyword>
<accession>A0A1G1VQ62</accession>
<dbReference type="InterPro" id="IPR015942">
    <property type="entry name" value="Asp/Glu/hydantoin_racemase"/>
</dbReference>
<organism evidence="2 3">
    <name type="scientific">Candidatus Chisholmbacteria bacterium RIFCSPHIGHO2_01_FULL_48_12</name>
    <dbReference type="NCBI Taxonomy" id="1797589"/>
    <lineage>
        <taxon>Bacteria</taxon>
        <taxon>Candidatus Chisholmiibacteriota</taxon>
    </lineage>
</organism>
<reference evidence="2 3" key="1">
    <citation type="journal article" date="2016" name="Nat. Commun.">
        <title>Thousands of microbial genomes shed light on interconnected biogeochemical processes in an aquifer system.</title>
        <authorList>
            <person name="Anantharaman K."/>
            <person name="Brown C.T."/>
            <person name="Hug L.A."/>
            <person name="Sharon I."/>
            <person name="Castelle C.J."/>
            <person name="Probst A.J."/>
            <person name="Thomas B.C."/>
            <person name="Singh A."/>
            <person name="Wilkins M.J."/>
            <person name="Karaoz U."/>
            <person name="Brodie E.L."/>
            <person name="Williams K.H."/>
            <person name="Hubbard S.S."/>
            <person name="Banfield J.F."/>
        </authorList>
    </citation>
    <scope>NUCLEOTIDE SEQUENCE [LARGE SCALE GENOMIC DNA]</scope>
</reference>
<evidence type="ECO:0000313" key="2">
    <source>
        <dbReference type="EMBL" id="OGY17520.1"/>
    </source>
</evidence>
<gene>
    <name evidence="2" type="ORF">A2784_05160</name>
</gene>
<dbReference type="PANTHER" id="PTHR21198:SF3">
    <property type="entry name" value="GLUTAMATE RACEMASE"/>
    <property type="match status" value="1"/>
</dbReference>
<name>A0A1G1VQ62_9BACT</name>
<comment type="caution">
    <text evidence="2">The sequence shown here is derived from an EMBL/GenBank/DDBJ whole genome shotgun (WGS) entry which is preliminary data.</text>
</comment>